<dbReference type="InterPro" id="IPR011037">
    <property type="entry name" value="Pyrv_Knase-like_insert_dom_sf"/>
</dbReference>
<evidence type="ECO:0000259" key="2">
    <source>
        <dbReference type="PROSITE" id="PS51340"/>
    </source>
</evidence>
<keyword evidence="5" id="KW-1185">Reference proteome</keyword>
<name>A0A267E7L9_9PLAT</name>
<dbReference type="STRING" id="282301.A0A267E7L9"/>
<feature type="transmembrane region" description="Helical" evidence="1">
    <location>
        <begin position="12"/>
        <end position="29"/>
    </location>
</feature>
<dbReference type="EMBL" id="NIVC01002571">
    <property type="protein sequence ID" value="PAA56799.1"/>
    <property type="molecule type" value="Genomic_DNA"/>
</dbReference>
<dbReference type="Pfam" id="PF03476">
    <property type="entry name" value="MOSC_N"/>
    <property type="match status" value="1"/>
</dbReference>
<evidence type="ECO:0000256" key="1">
    <source>
        <dbReference type="SAM" id="Phobius"/>
    </source>
</evidence>
<dbReference type="SUPFAM" id="SSF50800">
    <property type="entry name" value="PK beta-barrel domain-like"/>
    <property type="match status" value="1"/>
</dbReference>
<dbReference type="SUPFAM" id="SSF141673">
    <property type="entry name" value="MOSC N-terminal domain-like"/>
    <property type="match status" value="1"/>
</dbReference>
<organism evidence="3 5">
    <name type="scientific">Macrostomum lignano</name>
    <dbReference type="NCBI Taxonomy" id="282301"/>
    <lineage>
        <taxon>Eukaryota</taxon>
        <taxon>Metazoa</taxon>
        <taxon>Spiralia</taxon>
        <taxon>Lophotrochozoa</taxon>
        <taxon>Platyhelminthes</taxon>
        <taxon>Rhabditophora</taxon>
        <taxon>Macrostomorpha</taxon>
        <taxon>Macrostomida</taxon>
        <taxon>Macrostomidae</taxon>
        <taxon>Macrostomum</taxon>
    </lineage>
</organism>
<protein>
    <recommendedName>
        <fullName evidence="2">MOSC domain-containing protein</fullName>
    </recommendedName>
</protein>
<comment type="caution">
    <text evidence="3">The sequence shown here is derived from an EMBL/GenBank/DDBJ whole genome shotgun (WGS) entry which is preliminary data.</text>
</comment>
<proteinExistence type="predicted"/>
<accession>A0A267E7L9</accession>
<dbReference type="GO" id="GO:0030151">
    <property type="term" value="F:molybdenum ion binding"/>
    <property type="evidence" value="ECO:0007669"/>
    <property type="project" value="InterPro"/>
</dbReference>
<dbReference type="EMBL" id="NIVC01002439">
    <property type="protein sequence ID" value="PAA57869.1"/>
    <property type="molecule type" value="Genomic_DNA"/>
</dbReference>
<evidence type="ECO:0000313" key="4">
    <source>
        <dbReference type="EMBL" id="PAA57869.1"/>
    </source>
</evidence>
<gene>
    <name evidence="4" type="ORF">BOX15_Mlig027650g1</name>
    <name evidence="3" type="ORF">BOX15_Mlig033517g1</name>
</gene>
<dbReference type="InterPro" id="IPR005302">
    <property type="entry name" value="MoCF_Sase_C"/>
</dbReference>
<dbReference type="Proteomes" id="UP000215902">
    <property type="component" value="Unassembled WGS sequence"/>
</dbReference>
<dbReference type="GO" id="GO:0030170">
    <property type="term" value="F:pyridoxal phosphate binding"/>
    <property type="evidence" value="ECO:0007669"/>
    <property type="project" value="InterPro"/>
</dbReference>
<dbReference type="OrthoDB" id="17255at2759"/>
<dbReference type="GO" id="GO:0003824">
    <property type="term" value="F:catalytic activity"/>
    <property type="evidence" value="ECO:0007669"/>
    <property type="project" value="InterPro"/>
</dbReference>
<feature type="domain" description="MOSC" evidence="2">
    <location>
        <begin position="169"/>
        <end position="337"/>
    </location>
</feature>
<dbReference type="InterPro" id="IPR005303">
    <property type="entry name" value="MOCOS_middle"/>
</dbReference>
<evidence type="ECO:0000313" key="5">
    <source>
        <dbReference type="Proteomes" id="UP000215902"/>
    </source>
</evidence>
<keyword evidence="1" id="KW-0812">Transmembrane</keyword>
<evidence type="ECO:0000313" key="3">
    <source>
        <dbReference type="EMBL" id="PAA56799.1"/>
    </source>
</evidence>
<reference evidence="3 5" key="1">
    <citation type="submission" date="2017-06" db="EMBL/GenBank/DDBJ databases">
        <title>A platform for efficient transgenesis in Macrostomum lignano, a flatworm model organism for stem cell research.</title>
        <authorList>
            <person name="Berezikov E."/>
        </authorList>
    </citation>
    <scope>NUCLEOTIDE SEQUENCE [LARGE SCALE GENOMIC DNA]</scope>
    <source>
        <strain evidence="3">DV1</strain>
        <tissue evidence="3">Whole organism</tissue>
    </source>
</reference>
<sequence length="338" mass="37443">MTDSQQQRFAELVGVAACFVLKNLAWYYVSTRRAKSRVGQVQQILIYPVKSCRGFALPEAEIRDGGICWREVRDRSYLVLSSADNKFVSLKVFPTLHQVQPALDPDRLGRILLTADGHESVPVPDPVRLNRPVTFDFKGEKHSGLDCGDEVAAWLNSVCNRQDLRLVYCPSNQRSVADKMRALDKQGGMLQVYDSLHETSANRIAFADKAPILMVSDKSFEALNNRLTGKHPGVDWRNFRPNLVISGVQQDREEDNWGFVYFAGGCILAAAFPCERCIMVNLDYSAGDRAVAPSGNPVLTALAPYRSGPKFKNPLFGVDCTVEMPGRVAIGEAVFADA</sequence>
<dbReference type="PROSITE" id="PS51340">
    <property type="entry name" value="MOSC"/>
    <property type="match status" value="1"/>
</dbReference>
<keyword evidence="1" id="KW-1133">Transmembrane helix</keyword>
<dbReference type="Pfam" id="PF03473">
    <property type="entry name" value="MOSC"/>
    <property type="match status" value="1"/>
</dbReference>
<keyword evidence="1" id="KW-0472">Membrane</keyword>
<dbReference type="AlphaFoldDB" id="A0A267E7L9"/>